<dbReference type="SMART" id="SM00028">
    <property type="entry name" value="TPR"/>
    <property type="match status" value="4"/>
</dbReference>
<dbReference type="RefSeq" id="WP_184728318.1">
    <property type="nucleotide sequence ID" value="NZ_JACHIW010000001.1"/>
</dbReference>
<dbReference type="PANTHER" id="PTHR46630:SF1">
    <property type="entry name" value="TETRATRICOPEPTIDE REPEAT PROTEIN 29"/>
    <property type="match status" value="1"/>
</dbReference>
<evidence type="ECO:0000313" key="7">
    <source>
        <dbReference type="Proteomes" id="UP000584374"/>
    </source>
</evidence>
<comment type="caution">
    <text evidence="6">The sequence shown here is derived from an EMBL/GenBank/DDBJ whole genome shotgun (WGS) entry which is preliminary data.</text>
</comment>
<keyword evidence="7" id="KW-1185">Reference proteome</keyword>
<evidence type="ECO:0000313" key="6">
    <source>
        <dbReference type="EMBL" id="MBB5157360.1"/>
    </source>
</evidence>
<evidence type="ECO:0000256" key="4">
    <source>
        <dbReference type="ARBA" id="ARBA00022803"/>
    </source>
</evidence>
<keyword evidence="3" id="KW-0677">Repeat</keyword>
<reference evidence="6 7" key="1">
    <citation type="submission" date="2020-08" db="EMBL/GenBank/DDBJ databases">
        <title>Sequencing the genomes of 1000 actinobacteria strains.</title>
        <authorList>
            <person name="Klenk H.-P."/>
        </authorList>
    </citation>
    <scope>NUCLEOTIDE SEQUENCE [LARGE SCALE GENOMIC DNA]</scope>
    <source>
        <strain evidence="6 7">DSM 45584</strain>
    </source>
</reference>
<accession>A0A840QC54</accession>
<sequence>MSPDDALTLLSAVAGRNWVREQREAAAAVADRCSRVPLALRAIGDRVAAHPQHSMVELAGELATDEGLLDTLEWHDPSVPGVRETISWSDKLLPSQPRQALRMLGPYRAEIDMRAAAAVMRWPLPHTRRVLERLLNEHLLTETTHQRYRMTDLVRAYATERALQDLPQHERDRAMQRWLDWYLHSAAAASRMLAPHRDLPALDACAPEVDALVVAPQDYHAALGWCARELPHLGHAIDRAHALGHHSTAWKLAVVYGTYLELRRPWQTWISVYSTATEIARVSQDRAGESWCLHHLGSAWAHLRNYDAALPALAEAIRLRAEIEDQQGLAWSRCVLGAMFLDMGRYSDGHEQFEQAWQTFTQVAPAYGTASALAGLGTAQQRLGNAEQARGRLTDALRLFDDAGARDGAALALLHLGETFHALRQPQRALDYVERGIRIRRELDDRSGIAECLHVRAQILHTSGDLDAARAAWTEALSLFDSLADPRASDVRSRLATVETTVQGY</sequence>
<proteinExistence type="inferred from homology"/>
<dbReference type="GO" id="GO:0005737">
    <property type="term" value="C:cytoplasm"/>
    <property type="evidence" value="ECO:0007669"/>
    <property type="project" value="UniProtKB-SubCell"/>
</dbReference>
<name>A0A840QC54_9PSEU</name>
<evidence type="ECO:0000256" key="3">
    <source>
        <dbReference type="ARBA" id="ARBA00022737"/>
    </source>
</evidence>
<dbReference type="Gene3D" id="1.25.40.10">
    <property type="entry name" value="Tetratricopeptide repeat domain"/>
    <property type="match status" value="2"/>
</dbReference>
<dbReference type="AlphaFoldDB" id="A0A840QC54"/>
<keyword evidence="4" id="KW-0802">TPR repeat</keyword>
<dbReference type="InterPro" id="IPR011990">
    <property type="entry name" value="TPR-like_helical_dom_sf"/>
</dbReference>
<evidence type="ECO:0000256" key="2">
    <source>
        <dbReference type="ARBA" id="ARBA00022490"/>
    </source>
</evidence>
<evidence type="ECO:0000256" key="5">
    <source>
        <dbReference type="ARBA" id="ARBA00038253"/>
    </source>
</evidence>
<dbReference type="InterPro" id="IPR019734">
    <property type="entry name" value="TPR_rpt"/>
</dbReference>
<evidence type="ECO:0000256" key="1">
    <source>
        <dbReference type="ARBA" id="ARBA00004496"/>
    </source>
</evidence>
<keyword evidence="2" id="KW-0963">Cytoplasm</keyword>
<dbReference type="Proteomes" id="UP000584374">
    <property type="component" value="Unassembled WGS sequence"/>
</dbReference>
<protein>
    <submittedName>
        <fullName evidence="6">Tfp pilus assembly protein PilF</fullName>
    </submittedName>
</protein>
<comment type="subcellular location">
    <subcellularLocation>
        <location evidence="1">Cytoplasm</location>
    </subcellularLocation>
</comment>
<dbReference type="SUPFAM" id="SSF48452">
    <property type="entry name" value="TPR-like"/>
    <property type="match status" value="1"/>
</dbReference>
<dbReference type="Pfam" id="PF13374">
    <property type="entry name" value="TPR_10"/>
    <property type="match status" value="1"/>
</dbReference>
<dbReference type="Pfam" id="PF13424">
    <property type="entry name" value="TPR_12"/>
    <property type="match status" value="1"/>
</dbReference>
<comment type="similarity">
    <text evidence="5">Belongs to the Rap family.</text>
</comment>
<gene>
    <name evidence="6" type="ORF">BJ970_004894</name>
</gene>
<dbReference type="InterPro" id="IPR051476">
    <property type="entry name" value="Bac_ResReg_Asp_Phosphatase"/>
</dbReference>
<dbReference type="PANTHER" id="PTHR46630">
    <property type="entry name" value="TETRATRICOPEPTIDE REPEAT PROTEIN 29"/>
    <property type="match status" value="1"/>
</dbReference>
<dbReference type="EMBL" id="JACHIW010000001">
    <property type="protein sequence ID" value="MBB5157360.1"/>
    <property type="molecule type" value="Genomic_DNA"/>
</dbReference>
<organism evidence="6 7">
    <name type="scientific">Saccharopolyspora phatthalungensis</name>
    <dbReference type="NCBI Taxonomy" id="664693"/>
    <lineage>
        <taxon>Bacteria</taxon>
        <taxon>Bacillati</taxon>
        <taxon>Actinomycetota</taxon>
        <taxon>Actinomycetes</taxon>
        <taxon>Pseudonocardiales</taxon>
        <taxon>Pseudonocardiaceae</taxon>
        <taxon>Saccharopolyspora</taxon>
    </lineage>
</organism>